<organism evidence="2 3">
    <name type="scientific">Raphidocelis subcapitata</name>
    <dbReference type="NCBI Taxonomy" id="307507"/>
    <lineage>
        <taxon>Eukaryota</taxon>
        <taxon>Viridiplantae</taxon>
        <taxon>Chlorophyta</taxon>
        <taxon>core chlorophytes</taxon>
        <taxon>Chlorophyceae</taxon>
        <taxon>CS clade</taxon>
        <taxon>Sphaeropleales</taxon>
        <taxon>Selenastraceae</taxon>
        <taxon>Raphidocelis</taxon>
    </lineage>
</organism>
<gene>
    <name evidence="2" type="ORF">Rsub_00010</name>
</gene>
<evidence type="ECO:0000256" key="1">
    <source>
        <dbReference type="SAM" id="MobiDB-lite"/>
    </source>
</evidence>
<dbReference type="Proteomes" id="UP000247498">
    <property type="component" value="Unassembled WGS sequence"/>
</dbReference>
<dbReference type="EMBL" id="BDRX01000001">
    <property type="protein sequence ID" value="GBF87299.1"/>
    <property type="molecule type" value="Genomic_DNA"/>
</dbReference>
<feature type="compositionally biased region" description="Low complexity" evidence="1">
    <location>
        <begin position="32"/>
        <end position="42"/>
    </location>
</feature>
<sequence length="142" mass="14412">MLSSAAAALQPAGLASAARALAAAAGPTWRAISSSASPSSAAQEPTYTYASPGSSMTEPRYQGGAATGEGHASHHAVGSMAQPAHRVTPSKKARMLKVLSTPQRKLAAQGSGVQMLPPGCSISDPSYSIKDPVYFVDVTESK</sequence>
<protein>
    <submittedName>
        <fullName evidence="2">Uncharacterized protein</fullName>
    </submittedName>
</protein>
<comment type="caution">
    <text evidence="2">The sequence shown here is derived from an EMBL/GenBank/DDBJ whole genome shotgun (WGS) entry which is preliminary data.</text>
</comment>
<evidence type="ECO:0000313" key="3">
    <source>
        <dbReference type="Proteomes" id="UP000247498"/>
    </source>
</evidence>
<name>A0A2V0NK02_9CHLO</name>
<reference evidence="2 3" key="1">
    <citation type="journal article" date="2018" name="Sci. Rep.">
        <title>Raphidocelis subcapitata (=Pseudokirchneriella subcapitata) provides an insight into genome evolution and environmental adaptations in the Sphaeropleales.</title>
        <authorList>
            <person name="Suzuki S."/>
            <person name="Yamaguchi H."/>
            <person name="Nakajima N."/>
            <person name="Kawachi M."/>
        </authorList>
    </citation>
    <scope>NUCLEOTIDE SEQUENCE [LARGE SCALE GENOMIC DNA]</scope>
    <source>
        <strain evidence="2 3">NIES-35</strain>
    </source>
</reference>
<dbReference type="OrthoDB" id="555052at2759"/>
<proteinExistence type="predicted"/>
<evidence type="ECO:0000313" key="2">
    <source>
        <dbReference type="EMBL" id="GBF87299.1"/>
    </source>
</evidence>
<keyword evidence="3" id="KW-1185">Reference proteome</keyword>
<feature type="compositionally biased region" description="Polar residues" evidence="1">
    <location>
        <begin position="43"/>
        <end position="57"/>
    </location>
</feature>
<accession>A0A2V0NK02</accession>
<dbReference type="AlphaFoldDB" id="A0A2V0NK02"/>
<dbReference type="InParanoid" id="A0A2V0NK02"/>
<feature type="region of interest" description="Disordered" evidence="1">
    <location>
        <begin position="32"/>
        <end position="91"/>
    </location>
</feature>